<name>A0AAD9UBT1_9ROSI</name>
<dbReference type="AlphaFoldDB" id="A0AAD9UBT1"/>
<dbReference type="Proteomes" id="UP001280121">
    <property type="component" value="Unassembled WGS sequence"/>
</dbReference>
<organism evidence="2 3">
    <name type="scientific">Dipteronia dyeriana</name>
    <dbReference type="NCBI Taxonomy" id="168575"/>
    <lineage>
        <taxon>Eukaryota</taxon>
        <taxon>Viridiplantae</taxon>
        <taxon>Streptophyta</taxon>
        <taxon>Embryophyta</taxon>
        <taxon>Tracheophyta</taxon>
        <taxon>Spermatophyta</taxon>
        <taxon>Magnoliopsida</taxon>
        <taxon>eudicotyledons</taxon>
        <taxon>Gunneridae</taxon>
        <taxon>Pentapetalae</taxon>
        <taxon>rosids</taxon>
        <taxon>malvids</taxon>
        <taxon>Sapindales</taxon>
        <taxon>Sapindaceae</taxon>
        <taxon>Hippocastanoideae</taxon>
        <taxon>Acereae</taxon>
        <taxon>Dipteronia</taxon>
    </lineage>
</organism>
<evidence type="ECO:0000259" key="1">
    <source>
        <dbReference type="Pfam" id="PF14379"/>
    </source>
</evidence>
<dbReference type="Pfam" id="PF14379">
    <property type="entry name" value="Myb_CC_LHEQLE"/>
    <property type="match status" value="1"/>
</dbReference>
<feature type="domain" description="MYB-CC type transcription factor LHEQLE-containing" evidence="1">
    <location>
        <begin position="184"/>
        <end position="229"/>
    </location>
</feature>
<dbReference type="GO" id="GO:0003700">
    <property type="term" value="F:DNA-binding transcription factor activity"/>
    <property type="evidence" value="ECO:0007669"/>
    <property type="project" value="InterPro"/>
</dbReference>
<dbReference type="PANTHER" id="PTHR31499">
    <property type="entry name" value="MYB FAMILY TRANSCRIPTION FACTOR PHL11"/>
    <property type="match status" value="1"/>
</dbReference>
<dbReference type="PANTHER" id="PTHR31499:SF80">
    <property type="entry name" value="HTH MYB-TYPE DOMAIN-CONTAINING PROTEIN"/>
    <property type="match status" value="1"/>
</dbReference>
<dbReference type="Gene3D" id="1.10.10.60">
    <property type="entry name" value="Homeodomain-like"/>
    <property type="match status" value="1"/>
</dbReference>
<protein>
    <recommendedName>
        <fullName evidence="1">MYB-CC type transcription factor LHEQLE-containing domain-containing protein</fullName>
    </recommendedName>
</protein>
<comment type="caution">
    <text evidence="2">The sequence shown here is derived from an EMBL/GenBank/DDBJ whole genome shotgun (WGS) entry which is preliminary data.</text>
</comment>
<gene>
    <name evidence="2" type="ORF">Ddye_018779</name>
</gene>
<dbReference type="InterPro" id="IPR025756">
    <property type="entry name" value="Myb_CC_LHEQLE"/>
</dbReference>
<keyword evidence="3" id="KW-1185">Reference proteome</keyword>
<reference evidence="2" key="1">
    <citation type="journal article" date="2023" name="Plant J.">
        <title>Genome sequences and population genomics provide insights into the demographic history, inbreeding, and mutation load of two 'living fossil' tree species of Dipteronia.</title>
        <authorList>
            <person name="Feng Y."/>
            <person name="Comes H.P."/>
            <person name="Chen J."/>
            <person name="Zhu S."/>
            <person name="Lu R."/>
            <person name="Zhang X."/>
            <person name="Li P."/>
            <person name="Qiu J."/>
            <person name="Olsen K.M."/>
            <person name="Qiu Y."/>
        </authorList>
    </citation>
    <scope>NUCLEOTIDE SEQUENCE</scope>
    <source>
        <strain evidence="2">KIB01</strain>
    </source>
</reference>
<evidence type="ECO:0000313" key="2">
    <source>
        <dbReference type="EMBL" id="KAK2651290.1"/>
    </source>
</evidence>
<evidence type="ECO:0000313" key="3">
    <source>
        <dbReference type="Proteomes" id="UP001280121"/>
    </source>
</evidence>
<dbReference type="InterPro" id="IPR046955">
    <property type="entry name" value="PHR1-like"/>
</dbReference>
<dbReference type="EMBL" id="JANJYI010000005">
    <property type="protein sequence ID" value="KAK2651290.1"/>
    <property type="molecule type" value="Genomic_DNA"/>
</dbReference>
<accession>A0AAD9UBT1</accession>
<sequence>MWGGSELLNLEPSTLSSSIIANRFEEMASDFNLTNHQPYTTSCPLQFPGTSNVYSYQSSGDKFGIIGLSESEQDTLQSVVKPHLSSRDCNGSCYLDEISCNNFHGSGHVLQDQNKLLKNKFPCACASTGPTPILSGNKRIKWTQDLHKQFVECVNRLGGAERKPEKGVVCTGDIHQLFMKIGKKIQEALQMQQDVQMHLHHQLEIQQNIQMVIEEQGKQLKIMLEKQQEKRTN</sequence>
<proteinExistence type="predicted"/>